<name>A0A6J1R1D1_9HYME</name>
<evidence type="ECO:0000313" key="4">
    <source>
        <dbReference type="RefSeq" id="XP_024888804.1"/>
    </source>
</evidence>
<dbReference type="GeneID" id="112465473"/>
<dbReference type="OrthoDB" id="29058at2759"/>
<feature type="compositionally biased region" description="Low complexity" evidence="1">
    <location>
        <begin position="585"/>
        <end position="600"/>
    </location>
</feature>
<protein>
    <submittedName>
        <fullName evidence="4">Uncharacterized protein LOC112465473</fullName>
    </submittedName>
</protein>
<dbReference type="PROSITE" id="PS00028">
    <property type="entry name" value="ZINC_FINGER_C2H2_1"/>
    <property type="match status" value="1"/>
</dbReference>
<feature type="domain" description="C2H2-type" evidence="2">
    <location>
        <begin position="30"/>
        <end position="51"/>
    </location>
</feature>
<keyword evidence="3" id="KW-1185">Reference proteome</keyword>
<dbReference type="Proteomes" id="UP000504618">
    <property type="component" value="Unplaced"/>
</dbReference>
<accession>A0A6J1R1D1</accession>
<feature type="region of interest" description="Disordered" evidence="1">
    <location>
        <begin position="328"/>
        <end position="438"/>
    </location>
</feature>
<sequence>MLKDKVFSKSAAYPFSKIFHFGQEVANRVCRFCKKTFCCVKCHDRHVDKAHPDVNPDCFLCASEILPMRQCESAKLNSEDEKLLSHIIDKHLPLRCRLCGDLFVSREDFKSIAACKWFERWRCLTSPTCFDYLEKNKLCSISESDCNGSRFCTPPEIYRKTSTPMFIGQKAGFETPCVPEFTLKTPKPSSPYSIAQIASISNDTQFFSFVLHASSEETPFRTCRDEDFFKTSNSFRKLCIMEEEEKTAHEEAAEKITANEIKVSSPVDMDLTSPEGGILQDSPQSDDVREDVVKKVRFSDQFKTAAGETRGINLTDSCVRTILNTSMEEEEDDEFHDANNEINARKAKTTAEDIKDAKNADDTNNVEDTRSAEGAKSTNDSEAEDKTRSSIQLSENLLSNSEIRIIQGNTKNAKKENRDPEVSDEVAPTRPTSNQRDSNSVVVVVMMESNSGGLTNDLIISGLNQGLNMMKEQIASANCQAPSVSAPESANVCRRSITTMRMSVSSVESYSPNRAEMMTNHGQLAPASFSSSVQSGENNNSSGFLSTFTQAMKHAFRSFSVSGLRIPPRSIEATEVMQRREIVEELTSSQELSSSANNSTTRPGKRTREVTEGSSREGSIAFALDIRSPLAKRQKGWYKMIRGRQPIGRMRNSRVPTSPRGVSAETQVFSQGSLTVGDTVLPLPVRAHQSTE</sequence>
<feature type="compositionally biased region" description="Polar residues" evidence="1">
    <location>
        <begin position="389"/>
        <end position="411"/>
    </location>
</feature>
<evidence type="ECO:0000313" key="3">
    <source>
        <dbReference type="Proteomes" id="UP000504618"/>
    </source>
</evidence>
<evidence type="ECO:0000256" key="1">
    <source>
        <dbReference type="SAM" id="MobiDB-lite"/>
    </source>
</evidence>
<evidence type="ECO:0000259" key="2">
    <source>
        <dbReference type="PROSITE" id="PS00028"/>
    </source>
</evidence>
<dbReference type="AlphaFoldDB" id="A0A6J1R1D1"/>
<feature type="compositionally biased region" description="Basic and acidic residues" evidence="1">
    <location>
        <begin position="349"/>
        <end position="373"/>
    </location>
</feature>
<gene>
    <name evidence="4" type="primary">LOC112465473</name>
</gene>
<dbReference type="RefSeq" id="XP_024888804.1">
    <property type="nucleotide sequence ID" value="XM_025033036.1"/>
</dbReference>
<dbReference type="InterPro" id="IPR013087">
    <property type="entry name" value="Znf_C2H2_type"/>
</dbReference>
<proteinExistence type="predicted"/>
<organism evidence="3 4">
    <name type="scientific">Temnothorax curvispinosus</name>
    <dbReference type="NCBI Taxonomy" id="300111"/>
    <lineage>
        <taxon>Eukaryota</taxon>
        <taxon>Metazoa</taxon>
        <taxon>Ecdysozoa</taxon>
        <taxon>Arthropoda</taxon>
        <taxon>Hexapoda</taxon>
        <taxon>Insecta</taxon>
        <taxon>Pterygota</taxon>
        <taxon>Neoptera</taxon>
        <taxon>Endopterygota</taxon>
        <taxon>Hymenoptera</taxon>
        <taxon>Apocrita</taxon>
        <taxon>Aculeata</taxon>
        <taxon>Formicoidea</taxon>
        <taxon>Formicidae</taxon>
        <taxon>Myrmicinae</taxon>
        <taxon>Temnothorax</taxon>
    </lineage>
</organism>
<feature type="region of interest" description="Disordered" evidence="1">
    <location>
        <begin position="585"/>
        <end position="614"/>
    </location>
</feature>
<reference evidence="4" key="1">
    <citation type="submission" date="2025-08" db="UniProtKB">
        <authorList>
            <consortium name="RefSeq"/>
        </authorList>
    </citation>
    <scope>IDENTIFICATION</scope>
    <source>
        <tissue evidence="4">Whole body</tissue>
    </source>
</reference>